<name>A0ABN9LNB6_9NEOB</name>
<protein>
    <recommendedName>
        <fullName evidence="4">Little elongation complex subunit 1</fullName>
    </recommendedName>
</protein>
<evidence type="ECO:0008006" key="4">
    <source>
        <dbReference type="Google" id="ProtNLM"/>
    </source>
</evidence>
<evidence type="ECO:0000313" key="2">
    <source>
        <dbReference type="EMBL" id="CAJ0945110.1"/>
    </source>
</evidence>
<dbReference type="Proteomes" id="UP001176940">
    <property type="component" value="Unassembled WGS sequence"/>
</dbReference>
<feature type="compositionally biased region" description="Polar residues" evidence="1">
    <location>
        <begin position="20"/>
        <end position="35"/>
    </location>
</feature>
<keyword evidence="3" id="KW-1185">Reference proteome</keyword>
<accession>A0ABN9LNB6</accession>
<comment type="caution">
    <text evidence="2">The sequence shown here is derived from an EMBL/GenBank/DDBJ whole genome shotgun (WGS) entry which is preliminary data.</text>
</comment>
<gene>
    <name evidence="2" type="ORF">RIMI_LOCUS10742037</name>
</gene>
<dbReference type="EMBL" id="CAUEEQ010023512">
    <property type="protein sequence ID" value="CAJ0945110.1"/>
    <property type="molecule type" value="Genomic_DNA"/>
</dbReference>
<sequence length="1566" mass="172810">MLMEQVEPRNPGKTSHPVPSVTTRGSPKTELTTGSPPERSDNPRALVRGTKISIIKHERTVRAKRGRKQSSKCKLSTRRSSIKISRTCSPLTELNTIQETINLSEPCNSPSAESTVIEFSEVNASNMDETLHVFGSKDINDSNSVNCDFESETDEISEVQNWAKPLPNLLSPIQCSPLTIQNVFGEFTDTSDAESTSEVDQLSVASSLKMENILKRTDKSSTLNEEVDRSLLATDNLKIKNTASSNDGPDLTTAMETSNLDLAQNFNLLPLQETQPVIENPIHMDYEEIANPLGKRTLCLKEALINTLKSSEPKCKNDEFCKGSSSATENIAMSLDADNVNKEASCHMETDIMPFDNGVNNSAISIGPSVNITKTDGTLCKIKFDNLNGNNRESFRCLNANKSHMIEDPLVHHEINPDMDMSMLVGRSIVPIVNCDQETMVQMQSENSSENSSSSTNLHIKTNFSDDDRTLAKDANWQKCNNSVGLDLYECGKKNLDQTLSLIPTLNLSKFPEESCTLSTAKTKPDSISKQLLKNNQQSDPLMQTSLVLSGHNQPSTVSNAAQEIDCENIMNSSIYQNSVDMDINHEIHLEVDANMTGKQNNMAISLNKCNSITVTAMESQYKTVEKKDDLENDSCSKEKTLEHNPEQQNCCDLLVDNMISTSKCHSDDNQYERNSPQTVDHTSTAVNSNVHQASSLHQESDTELQSSLVDTCDKDSVYFPKVGNGENRLSPPTNLHPNEKCLPCIDTDSPSCQNFNLPSAVSLSPVHITEDPEHKNDRNLSKSQFQEVTQSIKSSLDLNSSIAEEKNPIVCPLSKTGLTPVKVKSQLKILPVLPLEELQHFHLFSKSTDSLEKLEKNAAELCDGYLDSSESEYEFPVRKVNFTRPAFSNPIVQNESFTMSSDVTKIDEQHKPPTVTQNESEEHSATVVKNLIDFDESKVRNDIFIEPEYSALHSLNTESKSGAISDVNVERSPDEKSKIISSAQDPVTLNEVSGLIQFDNDAEKSTRNNAETVGQRILPGKNLIWNFSRPDDFDPKAVCLPRKPKRNSGKLSTNLETSVLRGDAGTEKAKEHDPSNKLKSSSFQAARKENPPSKLSQRSTVFLNVQIGQTVSANADASTNRGQSPETIINELRSEMGPPLPPLLGPLLSTPPRSMRTLSPIMSSSSRSSLPSPLDELVSPLPGALFPPLMSPLRDEPKPISPVFNTPSPAENANRRLLSSPLQFCAATPKHAVPVPGRLPLYANGTSACNVQENSVKILDTMYPELSARARTLNILKGNVQLNRGLPREGQNMPVSKITGFKSITSTSTVFIKTGSNSKPSNKEKLNICETQSCTSGNRRPIDSCQMPKSAKRLRLDSESPVIESVKDCFTLPGEKADESCQNFSHCEPLPDVGKDSSVDEDIINNALKKIEELCFDLLPVIRSHVHVGTIPSVPVMRNEEKEVIYEFSSSKKADSFLHVLLKKINTGKKSLKSAYLQALCRVYVGLCRQLGDIERARILCYSIIKEDFPEPDKLLLFIISSWSDILSLHGVVSKAIQAVLKILAKDDVGSCLSAYLNWEKRIFI</sequence>
<dbReference type="PANTHER" id="PTHR11852">
    <property type="entry name" value="PLATELET-ACTIVATING FACTOR ACETYLHYDROLASE"/>
    <property type="match status" value="1"/>
</dbReference>
<evidence type="ECO:0000313" key="3">
    <source>
        <dbReference type="Proteomes" id="UP001176940"/>
    </source>
</evidence>
<feature type="compositionally biased region" description="Basic and acidic residues" evidence="1">
    <location>
        <begin position="1065"/>
        <end position="1077"/>
    </location>
</feature>
<proteinExistence type="predicted"/>
<dbReference type="PANTHER" id="PTHR11852:SF4">
    <property type="entry name" value="LITTLE ELONGATION COMPLEX SUBUNIT 1"/>
    <property type="match status" value="1"/>
</dbReference>
<organism evidence="2 3">
    <name type="scientific">Ranitomeya imitator</name>
    <name type="common">mimic poison frog</name>
    <dbReference type="NCBI Taxonomy" id="111125"/>
    <lineage>
        <taxon>Eukaryota</taxon>
        <taxon>Metazoa</taxon>
        <taxon>Chordata</taxon>
        <taxon>Craniata</taxon>
        <taxon>Vertebrata</taxon>
        <taxon>Euteleostomi</taxon>
        <taxon>Amphibia</taxon>
        <taxon>Batrachia</taxon>
        <taxon>Anura</taxon>
        <taxon>Neobatrachia</taxon>
        <taxon>Hyloidea</taxon>
        <taxon>Dendrobatidae</taxon>
        <taxon>Dendrobatinae</taxon>
        <taxon>Ranitomeya</taxon>
    </lineage>
</organism>
<feature type="region of interest" description="Disordered" evidence="1">
    <location>
        <begin position="1039"/>
        <end position="1100"/>
    </location>
</feature>
<reference evidence="2" key="1">
    <citation type="submission" date="2023-07" db="EMBL/GenBank/DDBJ databases">
        <authorList>
            <person name="Stuckert A."/>
        </authorList>
    </citation>
    <scope>NUCLEOTIDE SEQUENCE</scope>
</reference>
<feature type="region of interest" description="Disordered" evidence="1">
    <location>
        <begin position="1"/>
        <end position="44"/>
    </location>
</feature>
<evidence type="ECO:0000256" key="1">
    <source>
        <dbReference type="SAM" id="MobiDB-lite"/>
    </source>
</evidence>